<dbReference type="InterPro" id="IPR012854">
    <property type="entry name" value="Cu_amine_oxidase-like_N"/>
</dbReference>
<feature type="domain" description="Copper amine oxidase-like N-terminal" evidence="1">
    <location>
        <begin position="24"/>
        <end position="74"/>
    </location>
</feature>
<dbReference type="Pfam" id="PF07833">
    <property type="entry name" value="Cu_amine_oxidN1"/>
    <property type="match status" value="1"/>
</dbReference>
<evidence type="ECO:0000259" key="1">
    <source>
        <dbReference type="Pfam" id="PF07833"/>
    </source>
</evidence>
<comment type="caution">
    <text evidence="3">The sequence shown here is derived from an EMBL/GenBank/DDBJ whole genome shotgun (WGS) entry which is preliminary data.</text>
</comment>
<gene>
    <name evidence="3" type="ORF">H8B09_06285</name>
</gene>
<dbReference type="InterPro" id="IPR036582">
    <property type="entry name" value="Mao_N_sf"/>
</dbReference>
<accession>A0ABR8MQU2</accession>
<proteinExistence type="predicted"/>
<protein>
    <recommendedName>
        <fullName evidence="5">Copper amine oxidase-like N-terminal domain-containing protein</fullName>
    </recommendedName>
</protein>
<organism evidence="3 4">
    <name type="scientific">Paenibacillus terricola</name>
    <dbReference type="NCBI Taxonomy" id="2763503"/>
    <lineage>
        <taxon>Bacteria</taxon>
        <taxon>Bacillati</taxon>
        <taxon>Bacillota</taxon>
        <taxon>Bacilli</taxon>
        <taxon>Bacillales</taxon>
        <taxon>Paenibacillaceae</taxon>
        <taxon>Paenibacillus</taxon>
    </lineage>
</organism>
<sequence>MLAVPTFADTVKQYVLVKVGYPVYVNGQEYTSGEQPILNYQGNTYVPMRSVGDILGADVRWNSELNRSEITYGGGMPHANNAFRHIQVTGSNGHYTVTGEARVFEAVMNYVVSAQNNDLAESTYMLNEGAPTWSPFSLSIVIPADQLPLSGTLKIELFEYSAKDGSRINVMPLVLETFTPRVNN</sequence>
<dbReference type="InterPro" id="IPR018911">
    <property type="entry name" value="Gmad2_Ig-like_dom"/>
</dbReference>
<keyword evidence="4" id="KW-1185">Reference proteome</keyword>
<dbReference type="RefSeq" id="WP_224753275.1">
    <property type="nucleotide sequence ID" value="NZ_JACXZA010000001.1"/>
</dbReference>
<dbReference type="Pfam" id="PF10648">
    <property type="entry name" value="Gmad2"/>
    <property type="match status" value="1"/>
</dbReference>
<dbReference type="SUPFAM" id="SSF55383">
    <property type="entry name" value="Copper amine oxidase, domain N"/>
    <property type="match status" value="1"/>
</dbReference>
<feature type="domain" description="Bacterial spore germination immunoglobulin-like" evidence="2">
    <location>
        <begin position="93"/>
        <end position="166"/>
    </location>
</feature>
<name>A0ABR8MQU2_9BACL</name>
<evidence type="ECO:0000313" key="4">
    <source>
        <dbReference type="Proteomes" id="UP000609346"/>
    </source>
</evidence>
<dbReference type="Proteomes" id="UP000609346">
    <property type="component" value="Unassembled WGS sequence"/>
</dbReference>
<dbReference type="EMBL" id="JACXZA010000001">
    <property type="protein sequence ID" value="MBD3918357.1"/>
    <property type="molecule type" value="Genomic_DNA"/>
</dbReference>
<reference evidence="3 4" key="1">
    <citation type="submission" date="2020-09" db="EMBL/GenBank/DDBJ databases">
        <title>Paenibacillus sp. strain PR3 16S rRNA gene Genome sequencing and assembly.</title>
        <authorList>
            <person name="Kim J."/>
        </authorList>
    </citation>
    <scope>NUCLEOTIDE SEQUENCE [LARGE SCALE GENOMIC DNA]</scope>
    <source>
        <strain evidence="3 4">PR3</strain>
    </source>
</reference>
<evidence type="ECO:0008006" key="5">
    <source>
        <dbReference type="Google" id="ProtNLM"/>
    </source>
</evidence>
<evidence type="ECO:0000259" key="2">
    <source>
        <dbReference type="Pfam" id="PF10648"/>
    </source>
</evidence>
<evidence type="ECO:0000313" key="3">
    <source>
        <dbReference type="EMBL" id="MBD3918357.1"/>
    </source>
</evidence>